<keyword evidence="1" id="KW-0812">Transmembrane</keyword>
<feature type="transmembrane region" description="Helical" evidence="1">
    <location>
        <begin position="64"/>
        <end position="88"/>
    </location>
</feature>
<sequence length="177" mass="18358">MDTNGVMVDKTNKPQLLSAVLRRPFYALLSAVVAAGLGLLYYYLTVSAVPVSSALEMLGPLYVTTSIALTFAAAALAGINISLAIFRIKNAKLIAIRRSGSSAAFGSTLMAFAPGCPACTTPLLAVLGTAGGLTLFPLQGLEFKMISVAALTLSTYWMAKMPPHQNVCGVGDKVAGD</sequence>
<accession>K0IN81</accession>
<proteinExistence type="predicted"/>
<feature type="transmembrane region" description="Helical" evidence="1">
    <location>
        <begin position="25"/>
        <end position="44"/>
    </location>
</feature>
<organism evidence="2 3">
    <name type="scientific">Nitrososphaera gargensis (strain Ga9.2)</name>
    <dbReference type="NCBI Taxonomy" id="1237085"/>
    <lineage>
        <taxon>Archaea</taxon>
        <taxon>Nitrososphaerota</taxon>
        <taxon>Nitrososphaeria</taxon>
        <taxon>Nitrososphaerales</taxon>
        <taxon>Nitrososphaeraceae</taxon>
        <taxon>Nitrososphaera</taxon>
    </lineage>
</organism>
<evidence type="ECO:0000256" key="1">
    <source>
        <dbReference type="SAM" id="Phobius"/>
    </source>
</evidence>
<dbReference type="KEGG" id="nga:Ngar_c19820"/>
<dbReference type="HOGENOM" id="CLU_1559405_0_0_2"/>
<feature type="transmembrane region" description="Helical" evidence="1">
    <location>
        <begin position="141"/>
        <end position="159"/>
    </location>
</feature>
<protein>
    <submittedName>
        <fullName evidence="2">Uncharacterized protein</fullName>
    </submittedName>
</protein>
<name>K0IN81_NITGG</name>
<dbReference type="InParanoid" id="K0IN81"/>
<dbReference type="AlphaFoldDB" id="K0IN81"/>
<feature type="transmembrane region" description="Helical" evidence="1">
    <location>
        <begin position="109"/>
        <end position="135"/>
    </location>
</feature>
<keyword evidence="1" id="KW-0472">Membrane</keyword>
<dbReference type="EMBL" id="CP002408">
    <property type="protein sequence ID" value="AFU58914.1"/>
    <property type="molecule type" value="Genomic_DNA"/>
</dbReference>
<keyword evidence="1" id="KW-1133">Transmembrane helix</keyword>
<dbReference type="STRING" id="1237085.Ngar_c19820"/>
<dbReference type="Proteomes" id="UP000008037">
    <property type="component" value="Chromosome"/>
</dbReference>
<keyword evidence="3" id="KW-1185">Reference proteome</keyword>
<reference evidence="2 3" key="1">
    <citation type="journal article" date="2012" name="Environ. Microbiol.">
        <title>The genome of the ammonia-oxidizing Candidatus Nitrososphaera gargensis: insights into metabolic versatility and environmental adaptations.</title>
        <authorList>
            <person name="Spang A."/>
            <person name="Poehlein A."/>
            <person name="Offre P."/>
            <person name="Zumbragel S."/>
            <person name="Haider S."/>
            <person name="Rychlik N."/>
            <person name="Nowka B."/>
            <person name="Schmeisser C."/>
            <person name="Lebedeva E.V."/>
            <person name="Rattei T."/>
            <person name="Bohm C."/>
            <person name="Schmid M."/>
            <person name="Galushko A."/>
            <person name="Hatzenpichler R."/>
            <person name="Weinmaier T."/>
            <person name="Daniel R."/>
            <person name="Schleper C."/>
            <person name="Spieck E."/>
            <person name="Streit W."/>
            <person name="Wagner M."/>
        </authorList>
    </citation>
    <scope>NUCLEOTIDE SEQUENCE [LARGE SCALE GENOMIC DNA]</scope>
    <source>
        <strain evidence="3">Ga9.2</strain>
    </source>
</reference>
<dbReference type="BioCyc" id="CNIT1237085:G1324-1980-MONOMER"/>
<gene>
    <name evidence="2" type="ordered locus">Ngar_c19820</name>
</gene>
<evidence type="ECO:0000313" key="2">
    <source>
        <dbReference type="EMBL" id="AFU58914.1"/>
    </source>
</evidence>
<evidence type="ECO:0000313" key="3">
    <source>
        <dbReference type="Proteomes" id="UP000008037"/>
    </source>
</evidence>